<evidence type="ECO:0008006" key="14">
    <source>
        <dbReference type="Google" id="ProtNLM"/>
    </source>
</evidence>
<evidence type="ECO:0000256" key="7">
    <source>
        <dbReference type="ARBA" id="ARBA00023033"/>
    </source>
</evidence>
<sequence length="499" mass="57369">MSFYTYFFVNQPWWKPLAIVLLLSIIYYFANITYYLYFHPLSKYPGNKLDAISRIPHALRCWRGRAPMEMLELHRKYGDIVRVGPQELSFQHPDAWNSISGHRIGTGHGNNEKDPRQHTTSQNNLLGASREKHARFRRALSHGFSSQAIANQQPLINRYIDLLIQRLDERVGQKIDAVAWYNWTTFDIIGDLSLGESFGCLEQARAHFWVTTFFESVRFFNYSRLLGIFPELTPLLRFLISEETVRVAKARMEITTQTVERRQASGRNRPDYIDALMTTKDGVEPLTQTEIIENAALVLIAGSETTATALSGATYLLCKHPRVLKKLQDEVRSAFMTESEINLDNVSRLPYTMAVIKEVLRIYPPTPMSNSRVTPPEGNVICGEPLPGNTYLNIFQWTSHHNPKYFADPDLFVPERFLGTDPRYANDNLAMMEPFSVGPRNCIGKNLAYVEMRLILARIVFNFDFELAPESDGWMEGQIINTLWEKPPLYITMSARKQE</sequence>
<comment type="caution">
    <text evidence="12">The sequence shown here is derived from an EMBL/GenBank/DDBJ whole genome shotgun (WGS) entry which is preliminary data.</text>
</comment>
<name>A0A177FNF5_9EURO</name>
<dbReference type="PANTHER" id="PTHR24305:SF29">
    <property type="entry name" value="BENZOATE-PARA-HYDROXYLASE"/>
    <property type="match status" value="1"/>
</dbReference>
<dbReference type="InterPro" id="IPR002401">
    <property type="entry name" value="Cyt_P450_E_grp-I"/>
</dbReference>
<dbReference type="InterPro" id="IPR050121">
    <property type="entry name" value="Cytochrome_P450_monoxygenase"/>
</dbReference>
<keyword evidence="6 8" id="KW-0408">Iron</keyword>
<dbReference type="PRINTS" id="PR00385">
    <property type="entry name" value="P450"/>
</dbReference>
<dbReference type="GO" id="GO:0016705">
    <property type="term" value="F:oxidoreductase activity, acting on paired donors, with incorporation or reduction of molecular oxygen"/>
    <property type="evidence" value="ECO:0007669"/>
    <property type="project" value="InterPro"/>
</dbReference>
<reference evidence="12 13" key="1">
    <citation type="submission" date="2016-03" db="EMBL/GenBank/DDBJ databases">
        <title>Draft genome sequence of the Fonsecaea monophora CBS 269.37.</title>
        <authorList>
            <person name="Bombassaro A."/>
            <person name="Vinicius W.A."/>
            <person name="De Hoog S."/>
            <person name="Sun J."/>
            <person name="Souza E.M."/>
            <person name="Raittz R.T."/>
            <person name="Costa F."/>
            <person name="Leao A.C."/>
            <person name="Tadra-Sfeir M.Z."/>
            <person name="Baura V."/>
            <person name="Balsanelli E."/>
            <person name="Pedrosa F.O."/>
            <person name="Moreno L.F."/>
            <person name="Steffens M.B."/>
            <person name="Xi L."/>
            <person name="Bocca A.L."/>
            <person name="Felipe M.S."/>
            <person name="Teixeira M."/>
            <person name="Telles Filho F.Q."/>
            <person name="Azevedo C.M."/>
            <person name="Gomes R."/>
            <person name="Vicente V.A."/>
        </authorList>
    </citation>
    <scope>NUCLEOTIDE SEQUENCE [LARGE SCALE GENOMIC DNA]</scope>
    <source>
        <strain evidence="12 13">CBS 269.37</strain>
    </source>
</reference>
<evidence type="ECO:0000313" key="12">
    <source>
        <dbReference type="EMBL" id="OAG44852.1"/>
    </source>
</evidence>
<dbReference type="PANTHER" id="PTHR24305">
    <property type="entry name" value="CYTOCHROME P450"/>
    <property type="match status" value="1"/>
</dbReference>
<evidence type="ECO:0000256" key="3">
    <source>
        <dbReference type="ARBA" id="ARBA00022617"/>
    </source>
</evidence>
<protein>
    <recommendedName>
        <fullName evidence="14">Cytochrome P450 monooxygenase</fullName>
    </recommendedName>
</protein>
<dbReference type="InterPro" id="IPR036396">
    <property type="entry name" value="Cyt_P450_sf"/>
</dbReference>
<dbReference type="PROSITE" id="PS00086">
    <property type="entry name" value="CYTOCHROME_P450"/>
    <property type="match status" value="1"/>
</dbReference>
<dbReference type="CDD" id="cd11058">
    <property type="entry name" value="CYP60B-like"/>
    <property type="match status" value="1"/>
</dbReference>
<dbReference type="Pfam" id="PF00067">
    <property type="entry name" value="p450"/>
    <property type="match status" value="1"/>
</dbReference>
<dbReference type="GO" id="GO:0004497">
    <property type="term" value="F:monooxygenase activity"/>
    <property type="evidence" value="ECO:0007669"/>
    <property type="project" value="UniProtKB-KW"/>
</dbReference>
<dbReference type="EMBL" id="LVKK01000003">
    <property type="protein sequence ID" value="OAG44852.1"/>
    <property type="molecule type" value="Genomic_DNA"/>
</dbReference>
<keyword evidence="7 9" id="KW-0503">Monooxygenase</keyword>
<dbReference type="GeneID" id="34595996"/>
<keyword evidence="5 9" id="KW-0560">Oxidoreductase</keyword>
<dbReference type="Gene3D" id="1.10.630.10">
    <property type="entry name" value="Cytochrome P450"/>
    <property type="match status" value="1"/>
</dbReference>
<evidence type="ECO:0000256" key="10">
    <source>
        <dbReference type="SAM" id="MobiDB-lite"/>
    </source>
</evidence>
<keyword evidence="11" id="KW-0472">Membrane</keyword>
<gene>
    <name evidence="12" type="ORF">AYO21_00814</name>
</gene>
<keyword evidence="4 8" id="KW-0479">Metal-binding</keyword>
<feature type="binding site" description="axial binding residue" evidence="8">
    <location>
        <position position="442"/>
    </location>
    <ligand>
        <name>heme</name>
        <dbReference type="ChEBI" id="CHEBI:30413"/>
    </ligand>
    <ligandPart>
        <name>Fe</name>
        <dbReference type="ChEBI" id="CHEBI:18248"/>
    </ligandPart>
</feature>
<dbReference type="InterPro" id="IPR017972">
    <property type="entry name" value="Cyt_P450_CS"/>
</dbReference>
<dbReference type="PRINTS" id="PR00463">
    <property type="entry name" value="EP450I"/>
</dbReference>
<dbReference type="RefSeq" id="XP_022516804.1">
    <property type="nucleotide sequence ID" value="XM_022650801.1"/>
</dbReference>
<keyword evidence="11" id="KW-0812">Transmembrane</keyword>
<dbReference type="SUPFAM" id="SSF48264">
    <property type="entry name" value="Cytochrome P450"/>
    <property type="match status" value="1"/>
</dbReference>
<dbReference type="GO" id="GO:0020037">
    <property type="term" value="F:heme binding"/>
    <property type="evidence" value="ECO:0007669"/>
    <property type="project" value="InterPro"/>
</dbReference>
<dbReference type="OrthoDB" id="1470350at2759"/>
<comment type="cofactor">
    <cofactor evidence="1 8">
        <name>heme</name>
        <dbReference type="ChEBI" id="CHEBI:30413"/>
    </cofactor>
</comment>
<evidence type="ECO:0000256" key="1">
    <source>
        <dbReference type="ARBA" id="ARBA00001971"/>
    </source>
</evidence>
<evidence type="ECO:0000313" key="13">
    <source>
        <dbReference type="Proteomes" id="UP000077002"/>
    </source>
</evidence>
<evidence type="ECO:0000256" key="5">
    <source>
        <dbReference type="ARBA" id="ARBA00023002"/>
    </source>
</evidence>
<keyword evidence="13" id="KW-1185">Reference proteome</keyword>
<accession>A0A177FNF5</accession>
<evidence type="ECO:0000256" key="4">
    <source>
        <dbReference type="ARBA" id="ARBA00022723"/>
    </source>
</evidence>
<organism evidence="12 13">
    <name type="scientific">Fonsecaea monophora</name>
    <dbReference type="NCBI Taxonomy" id="254056"/>
    <lineage>
        <taxon>Eukaryota</taxon>
        <taxon>Fungi</taxon>
        <taxon>Dikarya</taxon>
        <taxon>Ascomycota</taxon>
        <taxon>Pezizomycotina</taxon>
        <taxon>Eurotiomycetes</taxon>
        <taxon>Chaetothyriomycetidae</taxon>
        <taxon>Chaetothyriales</taxon>
        <taxon>Herpotrichiellaceae</taxon>
        <taxon>Fonsecaea</taxon>
    </lineage>
</organism>
<evidence type="ECO:0000256" key="11">
    <source>
        <dbReference type="SAM" id="Phobius"/>
    </source>
</evidence>
<proteinExistence type="inferred from homology"/>
<keyword evidence="11" id="KW-1133">Transmembrane helix</keyword>
<dbReference type="AlphaFoldDB" id="A0A177FNF5"/>
<evidence type="ECO:0000256" key="9">
    <source>
        <dbReference type="RuleBase" id="RU000461"/>
    </source>
</evidence>
<dbReference type="Proteomes" id="UP000077002">
    <property type="component" value="Unassembled WGS sequence"/>
</dbReference>
<evidence type="ECO:0000256" key="6">
    <source>
        <dbReference type="ARBA" id="ARBA00023004"/>
    </source>
</evidence>
<keyword evidence="3 8" id="KW-0349">Heme</keyword>
<comment type="similarity">
    <text evidence="2 9">Belongs to the cytochrome P450 family.</text>
</comment>
<dbReference type="InterPro" id="IPR001128">
    <property type="entry name" value="Cyt_P450"/>
</dbReference>
<evidence type="ECO:0000256" key="8">
    <source>
        <dbReference type="PIRSR" id="PIRSR602401-1"/>
    </source>
</evidence>
<evidence type="ECO:0000256" key="2">
    <source>
        <dbReference type="ARBA" id="ARBA00010617"/>
    </source>
</evidence>
<dbReference type="GO" id="GO:0005506">
    <property type="term" value="F:iron ion binding"/>
    <property type="evidence" value="ECO:0007669"/>
    <property type="project" value="InterPro"/>
</dbReference>
<feature type="region of interest" description="Disordered" evidence="10">
    <location>
        <begin position="101"/>
        <end position="121"/>
    </location>
</feature>
<feature type="transmembrane region" description="Helical" evidence="11">
    <location>
        <begin position="17"/>
        <end position="38"/>
    </location>
</feature>